<dbReference type="Pfam" id="PF25967">
    <property type="entry name" value="RND-MFP_C"/>
    <property type="match status" value="1"/>
</dbReference>
<dbReference type="InterPro" id="IPR006143">
    <property type="entry name" value="RND_pump_MFP"/>
</dbReference>
<dbReference type="Gene3D" id="2.40.50.100">
    <property type="match status" value="1"/>
</dbReference>
<dbReference type="GO" id="GO:1990281">
    <property type="term" value="C:efflux pump complex"/>
    <property type="evidence" value="ECO:0007669"/>
    <property type="project" value="TreeGrafter"/>
</dbReference>
<evidence type="ECO:0000313" key="6">
    <source>
        <dbReference type="EMBL" id="AXE21495.1"/>
    </source>
</evidence>
<feature type="domain" description="Multidrug resistance protein MdtA-like C-terminal permuted SH3" evidence="4">
    <location>
        <begin position="274"/>
        <end position="334"/>
    </location>
</feature>
<evidence type="ECO:0000256" key="1">
    <source>
        <dbReference type="ARBA" id="ARBA00009477"/>
    </source>
</evidence>
<name>A0A344TS74_9BACT</name>
<sequence length="347" mass="37997">MKQYSFIITLFLLAACGKQEEKKADNAMGDETVVPVKLEKVAQTVRSESITASGLVASSEEAKLSFKIGGIIQKIFVEEGQKVRKGQVLASLNMTEIDAQVSQAKFGVEKAERDFKRVENMLKDTAATLEQMQNATTGFDVAKQSLQIAQFNRSYAQITSPIDGAVIKKMANEGELTGPGTPIFYITSNRQSDWVVRVGVSDKDWARLKVGDKANVSLDAYPSETFTGTVTKLAPAADPMNKLYEIEVRINPNGQRFASGLFAKVELKPVQNRNYIMVPIEAIIEGNGQDAFVYVLDESRKKVKRLPIRIGFVDGDKVLVTNGLEGITEVVTSGSAFLTESSNVIIK</sequence>
<evidence type="ECO:0000259" key="4">
    <source>
        <dbReference type="Pfam" id="PF25967"/>
    </source>
</evidence>
<keyword evidence="7" id="KW-1185">Reference proteome</keyword>
<accession>A0A344TS74</accession>
<reference evidence="6 7" key="1">
    <citation type="submission" date="2018-07" db="EMBL/GenBank/DDBJ databases">
        <title>Genome sequencing of Runella.</title>
        <authorList>
            <person name="Baek M.-G."/>
            <person name="Yi H."/>
        </authorList>
    </citation>
    <scope>NUCLEOTIDE SEQUENCE [LARGE SCALE GENOMIC DNA]</scope>
    <source>
        <strain evidence="6 7">HYN0085</strain>
    </source>
</reference>
<dbReference type="AlphaFoldDB" id="A0A344TS74"/>
<protein>
    <submittedName>
        <fullName evidence="6">Efflux RND transporter periplasmic adaptor subunit</fullName>
    </submittedName>
</protein>
<dbReference type="OrthoDB" id="9798190at2"/>
<dbReference type="NCBIfam" id="TIGR01730">
    <property type="entry name" value="RND_mfp"/>
    <property type="match status" value="1"/>
</dbReference>
<dbReference type="PROSITE" id="PS51257">
    <property type="entry name" value="PROKAR_LIPOPROTEIN"/>
    <property type="match status" value="1"/>
</dbReference>
<dbReference type="GO" id="GO:0015562">
    <property type="term" value="F:efflux transmembrane transporter activity"/>
    <property type="evidence" value="ECO:0007669"/>
    <property type="project" value="TreeGrafter"/>
</dbReference>
<dbReference type="EMBL" id="CP030850">
    <property type="protein sequence ID" value="AXE21495.1"/>
    <property type="molecule type" value="Genomic_DNA"/>
</dbReference>
<keyword evidence="2" id="KW-0175">Coiled coil</keyword>
<evidence type="ECO:0000259" key="3">
    <source>
        <dbReference type="Pfam" id="PF25954"/>
    </source>
</evidence>
<dbReference type="InterPro" id="IPR058792">
    <property type="entry name" value="Beta-barrel_RND_2"/>
</dbReference>
<dbReference type="KEGG" id="run:DR864_10895"/>
<dbReference type="Pfam" id="PF25973">
    <property type="entry name" value="BSH_CzcB"/>
    <property type="match status" value="1"/>
</dbReference>
<dbReference type="InterPro" id="IPR058647">
    <property type="entry name" value="BSH_CzcB-like"/>
</dbReference>
<feature type="domain" description="CusB-like beta-barrel" evidence="3">
    <location>
        <begin position="197"/>
        <end position="268"/>
    </location>
</feature>
<gene>
    <name evidence="6" type="ORF">DR864_10895</name>
</gene>
<dbReference type="Proteomes" id="UP000251993">
    <property type="component" value="Chromosome"/>
</dbReference>
<evidence type="ECO:0000259" key="5">
    <source>
        <dbReference type="Pfam" id="PF25973"/>
    </source>
</evidence>
<dbReference type="PANTHER" id="PTHR30469:SF15">
    <property type="entry name" value="HLYD FAMILY OF SECRETION PROTEINS"/>
    <property type="match status" value="1"/>
</dbReference>
<dbReference type="Gene3D" id="2.40.420.20">
    <property type="match status" value="1"/>
</dbReference>
<dbReference type="Gene3D" id="2.40.30.170">
    <property type="match status" value="1"/>
</dbReference>
<feature type="domain" description="CzcB-like barrel-sandwich hybrid" evidence="5">
    <location>
        <begin position="62"/>
        <end position="187"/>
    </location>
</feature>
<dbReference type="PANTHER" id="PTHR30469">
    <property type="entry name" value="MULTIDRUG RESISTANCE PROTEIN MDTA"/>
    <property type="match status" value="1"/>
</dbReference>
<evidence type="ECO:0000313" key="7">
    <source>
        <dbReference type="Proteomes" id="UP000251993"/>
    </source>
</evidence>
<proteinExistence type="inferred from homology"/>
<dbReference type="SUPFAM" id="SSF111369">
    <property type="entry name" value="HlyD-like secretion proteins"/>
    <property type="match status" value="1"/>
</dbReference>
<dbReference type="Pfam" id="PF25954">
    <property type="entry name" value="Beta-barrel_RND_2"/>
    <property type="match status" value="1"/>
</dbReference>
<dbReference type="RefSeq" id="WP_114070238.1">
    <property type="nucleotide sequence ID" value="NZ_CP030850.1"/>
</dbReference>
<dbReference type="InterPro" id="IPR058627">
    <property type="entry name" value="MdtA-like_C"/>
</dbReference>
<evidence type="ECO:0000256" key="2">
    <source>
        <dbReference type="SAM" id="Coils"/>
    </source>
</evidence>
<organism evidence="6 7">
    <name type="scientific">Runella rosea</name>
    <dbReference type="NCBI Taxonomy" id="2259595"/>
    <lineage>
        <taxon>Bacteria</taxon>
        <taxon>Pseudomonadati</taxon>
        <taxon>Bacteroidota</taxon>
        <taxon>Cytophagia</taxon>
        <taxon>Cytophagales</taxon>
        <taxon>Spirosomataceae</taxon>
        <taxon>Runella</taxon>
    </lineage>
</organism>
<feature type="coiled-coil region" evidence="2">
    <location>
        <begin position="108"/>
        <end position="135"/>
    </location>
</feature>
<comment type="similarity">
    <text evidence="1">Belongs to the membrane fusion protein (MFP) (TC 8.A.1) family.</text>
</comment>